<dbReference type="PANTHER" id="PTHR31627:SF42">
    <property type="entry name" value="G_PROTEIN_RECEP_F1_2 DOMAIN-CONTAINING PROTEIN-RELATED"/>
    <property type="match status" value="1"/>
</dbReference>
<feature type="transmembrane region" description="Helical" evidence="6">
    <location>
        <begin position="260"/>
        <end position="278"/>
    </location>
</feature>
<evidence type="ECO:0000313" key="9">
    <source>
        <dbReference type="Proteomes" id="UP001201812"/>
    </source>
</evidence>
<gene>
    <name evidence="8" type="ORF">DdX_16572</name>
</gene>
<protein>
    <recommendedName>
        <fullName evidence="6">Serpentine receptor class gamma</fullName>
    </recommendedName>
</protein>
<proteinExistence type="inferred from homology"/>
<evidence type="ECO:0000256" key="5">
    <source>
        <dbReference type="ARBA" id="ARBA00023136"/>
    </source>
</evidence>
<dbReference type="EMBL" id="JAKKPZ010000138">
    <property type="protein sequence ID" value="KAI1700653.1"/>
    <property type="molecule type" value="Genomic_DNA"/>
</dbReference>
<keyword evidence="5 6" id="KW-0472">Membrane</keyword>
<evidence type="ECO:0000256" key="4">
    <source>
        <dbReference type="ARBA" id="ARBA00022989"/>
    </source>
</evidence>
<evidence type="ECO:0000256" key="1">
    <source>
        <dbReference type="ARBA" id="ARBA00004141"/>
    </source>
</evidence>
<feature type="transmembrane region" description="Helical" evidence="6">
    <location>
        <begin position="341"/>
        <end position="366"/>
    </location>
</feature>
<sequence>MENSPESFAGYLPEDFQIPSALAHLKTILFQDPRIPKNESGSQNEAASSSSSSTTSNSQTLEPLTKRSAPAQETLKAQILHANQELDEILKKESLTDIDAKRLLELRESVLKNEKQLRRLQSGQLAARKCRSINRINHMPRPVGRPRYEETYPELQDRILAIVEEYGSDLTLDELRAKLKEIYNIEMKRSTLYNRLLPTNFKSPEGKRHTEYNFFNYFLSYFYMRLGCLGLFIDLIKSMPSQVLGFGVFLNYYSFHADNLSTMFILLNRLTSIIFPVGHTKIWKYLLPVSILVTYLTPLPYTILVISYKWSVLFHIGNGSFTLFVNASDPSKIYDDHIASAYIAAVSALLFSLICGALNVAIIILYRQKNKDMRTGETSMTAAKLVEQQIESRLTIYAIITFMGQLSMAIFYIFVYSATKFFFDDFDLFLSLINQFCWVLDLSTIVLPAWFLLWASSKVKEKVCSMVLPRSWIARNEARMFKRQHSDVQ</sequence>
<feature type="region of interest" description="Disordered" evidence="7">
    <location>
        <begin position="33"/>
        <end position="65"/>
    </location>
</feature>
<accession>A0AAD4MNR3</accession>
<reference evidence="8" key="1">
    <citation type="submission" date="2022-01" db="EMBL/GenBank/DDBJ databases">
        <title>Genome Sequence Resource for Two Populations of Ditylenchus destructor, the Migratory Endoparasitic Phytonematode.</title>
        <authorList>
            <person name="Zhang H."/>
            <person name="Lin R."/>
            <person name="Xie B."/>
        </authorList>
    </citation>
    <scope>NUCLEOTIDE SEQUENCE</scope>
    <source>
        <strain evidence="8">BazhouSP</strain>
    </source>
</reference>
<organism evidence="8 9">
    <name type="scientific">Ditylenchus destructor</name>
    <dbReference type="NCBI Taxonomy" id="166010"/>
    <lineage>
        <taxon>Eukaryota</taxon>
        <taxon>Metazoa</taxon>
        <taxon>Ecdysozoa</taxon>
        <taxon>Nematoda</taxon>
        <taxon>Chromadorea</taxon>
        <taxon>Rhabditida</taxon>
        <taxon>Tylenchina</taxon>
        <taxon>Tylenchomorpha</taxon>
        <taxon>Sphaerularioidea</taxon>
        <taxon>Anguinidae</taxon>
        <taxon>Anguininae</taxon>
        <taxon>Ditylenchus</taxon>
    </lineage>
</organism>
<dbReference type="PANTHER" id="PTHR31627">
    <property type="entry name" value="SERPENTINE RECEPTOR CLASS GAMMA-RELATED"/>
    <property type="match status" value="1"/>
</dbReference>
<keyword evidence="3 6" id="KW-0812">Transmembrane</keyword>
<evidence type="ECO:0000256" key="3">
    <source>
        <dbReference type="ARBA" id="ARBA00022692"/>
    </source>
</evidence>
<dbReference type="InterPro" id="IPR000609">
    <property type="entry name" value="7TM_GPCR_serpentine_rcpt_Srg"/>
</dbReference>
<feature type="transmembrane region" description="Helical" evidence="6">
    <location>
        <begin position="428"/>
        <end position="453"/>
    </location>
</feature>
<feature type="compositionally biased region" description="Low complexity" evidence="7">
    <location>
        <begin position="39"/>
        <end position="59"/>
    </location>
</feature>
<dbReference type="Pfam" id="PF02118">
    <property type="entry name" value="Srg"/>
    <property type="match status" value="1"/>
</dbReference>
<feature type="transmembrane region" description="Helical" evidence="6">
    <location>
        <begin position="394"/>
        <end position="416"/>
    </location>
</feature>
<dbReference type="GO" id="GO:0004888">
    <property type="term" value="F:transmembrane signaling receptor activity"/>
    <property type="evidence" value="ECO:0007669"/>
    <property type="project" value="InterPro"/>
</dbReference>
<dbReference type="InterPro" id="IPR051119">
    <property type="entry name" value="Nematode_SR-like"/>
</dbReference>
<dbReference type="AlphaFoldDB" id="A0AAD4MNR3"/>
<dbReference type="GO" id="GO:0007606">
    <property type="term" value="P:sensory perception of chemical stimulus"/>
    <property type="evidence" value="ECO:0007669"/>
    <property type="project" value="UniProtKB-UniRule"/>
</dbReference>
<name>A0AAD4MNR3_9BILA</name>
<comment type="similarity">
    <text evidence="2 6">Belongs to the nematode receptor-like protein srg family.</text>
</comment>
<comment type="caution">
    <text evidence="8">The sequence shown here is derived from an EMBL/GenBank/DDBJ whole genome shotgun (WGS) entry which is preliminary data.</text>
</comment>
<feature type="transmembrane region" description="Helical" evidence="6">
    <location>
        <begin position="285"/>
        <end position="308"/>
    </location>
</feature>
<feature type="transmembrane region" description="Helical" evidence="6">
    <location>
        <begin position="214"/>
        <end position="233"/>
    </location>
</feature>
<comment type="subcellular location">
    <subcellularLocation>
        <location evidence="1">Membrane</location>
        <topology evidence="1">Multi-pass membrane protein</topology>
    </subcellularLocation>
</comment>
<keyword evidence="4 6" id="KW-1133">Transmembrane helix</keyword>
<comment type="caution">
    <text evidence="6">Lacks conserved residue(s) required for the propagation of feature annotation.</text>
</comment>
<evidence type="ECO:0000256" key="7">
    <source>
        <dbReference type="SAM" id="MobiDB-lite"/>
    </source>
</evidence>
<keyword evidence="9" id="KW-1185">Reference proteome</keyword>
<evidence type="ECO:0000256" key="6">
    <source>
        <dbReference type="RuleBase" id="RU280813"/>
    </source>
</evidence>
<dbReference type="GO" id="GO:0016020">
    <property type="term" value="C:membrane"/>
    <property type="evidence" value="ECO:0007669"/>
    <property type="project" value="UniProtKB-SubCell"/>
</dbReference>
<dbReference type="Proteomes" id="UP001201812">
    <property type="component" value="Unassembled WGS sequence"/>
</dbReference>
<evidence type="ECO:0000313" key="8">
    <source>
        <dbReference type="EMBL" id="KAI1700653.1"/>
    </source>
</evidence>
<evidence type="ECO:0000256" key="2">
    <source>
        <dbReference type="ARBA" id="ARBA00005692"/>
    </source>
</evidence>